<dbReference type="SMART" id="SM00450">
    <property type="entry name" value="RHOD"/>
    <property type="match status" value="2"/>
</dbReference>
<accession>A0A2A5X1F9</accession>
<dbReference type="Proteomes" id="UP000219327">
    <property type="component" value="Unassembled WGS sequence"/>
</dbReference>
<dbReference type="InterPro" id="IPR036873">
    <property type="entry name" value="Rhodanese-like_dom_sf"/>
</dbReference>
<dbReference type="GO" id="GO:0004792">
    <property type="term" value="F:thiosulfate-cyanide sulfurtransferase activity"/>
    <property type="evidence" value="ECO:0007669"/>
    <property type="project" value="InterPro"/>
</dbReference>
<evidence type="ECO:0000313" key="4">
    <source>
        <dbReference type="Proteomes" id="UP000219327"/>
    </source>
</evidence>
<dbReference type="PROSITE" id="PS50206">
    <property type="entry name" value="RHODANESE_3"/>
    <property type="match status" value="2"/>
</dbReference>
<dbReference type="CDD" id="cd01449">
    <property type="entry name" value="TST_Repeat_2"/>
    <property type="match status" value="1"/>
</dbReference>
<dbReference type="EMBL" id="NTKD01000001">
    <property type="protein sequence ID" value="PDH42234.1"/>
    <property type="molecule type" value="Genomic_DNA"/>
</dbReference>
<feature type="domain" description="Rhodanese" evidence="2">
    <location>
        <begin position="21"/>
        <end position="129"/>
    </location>
</feature>
<dbReference type="SUPFAM" id="SSF52821">
    <property type="entry name" value="Rhodanese/Cell cycle control phosphatase"/>
    <property type="match status" value="2"/>
</dbReference>
<dbReference type="PANTHER" id="PTHR43855">
    <property type="entry name" value="THIOSULFATE SULFURTRANSFERASE"/>
    <property type="match status" value="1"/>
</dbReference>
<gene>
    <name evidence="3" type="ORF">CNE99_00550</name>
</gene>
<organism evidence="3 4">
    <name type="scientific">OM182 bacterium MED-G24</name>
    <dbReference type="NCBI Taxonomy" id="1986255"/>
    <lineage>
        <taxon>Bacteria</taxon>
        <taxon>Pseudomonadati</taxon>
        <taxon>Pseudomonadota</taxon>
        <taxon>Gammaproteobacteria</taxon>
        <taxon>OMG group</taxon>
        <taxon>OM182 clade</taxon>
    </lineage>
</organism>
<evidence type="ECO:0000313" key="3">
    <source>
        <dbReference type="EMBL" id="PDH42234.1"/>
    </source>
</evidence>
<protein>
    <submittedName>
        <fullName evidence="3">Thiosulfate sulfurtransferase</fullName>
    </submittedName>
</protein>
<evidence type="ECO:0000256" key="1">
    <source>
        <dbReference type="ARBA" id="ARBA00022737"/>
    </source>
</evidence>
<dbReference type="InterPro" id="IPR001307">
    <property type="entry name" value="Thiosulphate_STrfase_CS"/>
</dbReference>
<dbReference type="PROSITE" id="PS00380">
    <property type="entry name" value="RHODANESE_1"/>
    <property type="match status" value="1"/>
</dbReference>
<name>A0A2A5X1F9_9GAMM</name>
<evidence type="ECO:0000259" key="2">
    <source>
        <dbReference type="PROSITE" id="PS50206"/>
    </source>
</evidence>
<feature type="domain" description="Rhodanese" evidence="2">
    <location>
        <begin position="159"/>
        <end position="269"/>
    </location>
</feature>
<dbReference type="InterPro" id="IPR001763">
    <property type="entry name" value="Rhodanese-like_dom"/>
</dbReference>
<dbReference type="InterPro" id="IPR051126">
    <property type="entry name" value="Thiosulfate_sulfurtransferase"/>
</dbReference>
<dbReference type="Gene3D" id="3.40.250.10">
    <property type="entry name" value="Rhodanese-like domain"/>
    <property type="match status" value="2"/>
</dbReference>
<sequence>MLADLPPPDVIETGELVPLLSAPDVILLDVCSDDNYARGHVPGARHITPASLTLGQPPAPGKLPHPNALSDVLGSVGYRPDKYIVVYDDEGGGWAGRLLWILDVIGHERKGLVNGGLIAWLADGRGVTTDMPTFDQTRVNIEIDASFTASLADVRASLDRPDVIVWDARSAEEHRGLRSGSRRAGRIPGAINLDWLATMDPANGHRTRKDLQDILDALGITRDKRVITHCQTHHRSGLTYALGRQLGYDIQAYDGSWSEWGNEPDTPIES</sequence>
<dbReference type="AlphaFoldDB" id="A0A2A5X1F9"/>
<keyword evidence="3" id="KW-0808">Transferase</keyword>
<keyword evidence="1" id="KW-0677">Repeat</keyword>
<dbReference type="CDD" id="cd01448">
    <property type="entry name" value="TST_Repeat_1"/>
    <property type="match status" value="1"/>
</dbReference>
<dbReference type="PANTHER" id="PTHR43855:SF1">
    <property type="entry name" value="THIOSULFATE SULFURTRANSFERASE"/>
    <property type="match status" value="1"/>
</dbReference>
<reference evidence="3 4" key="1">
    <citation type="submission" date="2017-08" db="EMBL/GenBank/DDBJ databases">
        <title>Fine stratification of microbial communities through a metagenomic profile of the photic zone.</title>
        <authorList>
            <person name="Haro-Moreno J.M."/>
            <person name="Lopez-Perez M."/>
            <person name="De La Torre J."/>
            <person name="Picazo A."/>
            <person name="Camacho A."/>
            <person name="Rodriguez-Valera F."/>
        </authorList>
    </citation>
    <scope>NUCLEOTIDE SEQUENCE [LARGE SCALE GENOMIC DNA]</scope>
    <source>
        <strain evidence="3">MED-G24</strain>
    </source>
</reference>
<proteinExistence type="predicted"/>
<dbReference type="Pfam" id="PF00581">
    <property type="entry name" value="Rhodanese"/>
    <property type="match status" value="2"/>
</dbReference>
<comment type="caution">
    <text evidence="3">The sequence shown here is derived from an EMBL/GenBank/DDBJ whole genome shotgun (WGS) entry which is preliminary data.</text>
</comment>